<dbReference type="InterPro" id="IPR045028">
    <property type="entry name" value="DinG/Rad3-like"/>
</dbReference>
<dbReference type="NCBIfam" id="TIGR00604">
    <property type="entry name" value="rad3"/>
    <property type="match status" value="1"/>
</dbReference>
<keyword evidence="6" id="KW-0479">Metal-binding</keyword>
<evidence type="ECO:0000256" key="22">
    <source>
        <dbReference type="SAM" id="MobiDB-lite"/>
    </source>
</evidence>
<accession>A0A166BIV9</accession>
<dbReference type="GO" id="GO:0016818">
    <property type="term" value="F:hydrolase activity, acting on acid anhydrides, in phosphorus-containing anhydrides"/>
    <property type="evidence" value="ECO:0007669"/>
    <property type="project" value="InterPro"/>
</dbReference>
<name>A0A166BIV9_EXIGL</name>
<evidence type="ECO:0000313" key="24">
    <source>
        <dbReference type="EMBL" id="KZW01490.1"/>
    </source>
</evidence>
<dbReference type="PANTHER" id="PTHR11472">
    <property type="entry name" value="DNA REPAIR DEAD HELICASE RAD3/XP-D SUBFAMILY MEMBER"/>
    <property type="match status" value="1"/>
</dbReference>
<evidence type="ECO:0000256" key="6">
    <source>
        <dbReference type="ARBA" id="ARBA00022723"/>
    </source>
</evidence>
<evidence type="ECO:0000256" key="7">
    <source>
        <dbReference type="ARBA" id="ARBA00022741"/>
    </source>
</evidence>
<keyword evidence="14" id="KW-0539">Nucleus</keyword>
<reference evidence="24 25" key="1">
    <citation type="journal article" date="2016" name="Mol. Biol. Evol.">
        <title>Comparative Genomics of Early-Diverging Mushroom-Forming Fungi Provides Insights into the Origins of Lignocellulose Decay Capabilities.</title>
        <authorList>
            <person name="Nagy L.G."/>
            <person name="Riley R."/>
            <person name="Tritt A."/>
            <person name="Adam C."/>
            <person name="Daum C."/>
            <person name="Floudas D."/>
            <person name="Sun H."/>
            <person name="Yadav J.S."/>
            <person name="Pangilinan J."/>
            <person name="Larsson K.H."/>
            <person name="Matsuura K."/>
            <person name="Barry K."/>
            <person name="Labutti K."/>
            <person name="Kuo R."/>
            <person name="Ohm R.A."/>
            <person name="Bhattacharya S.S."/>
            <person name="Shirouzu T."/>
            <person name="Yoshinaga Y."/>
            <person name="Martin F.M."/>
            <person name="Grigoriev I.V."/>
            <person name="Hibbett D.S."/>
        </authorList>
    </citation>
    <scope>NUCLEOTIDE SEQUENCE [LARGE SCALE GENOMIC DNA]</scope>
    <source>
        <strain evidence="24 25">HHB12029</strain>
    </source>
</reference>
<dbReference type="Proteomes" id="UP000077266">
    <property type="component" value="Unassembled WGS sequence"/>
</dbReference>
<evidence type="ECO:0000256" key="19">
    <source>
        <dbReference type="ARBA" id="ARBA00045008"/>
    </source>
</evidence>
<dbReference type="EMBL" id="KV425893">
    <property type="protein sequence ID" value="KZW01490.1"/>
    <property type="molecule type" value="Genomic_DNA"/>
</dbReference>
<dbReference type="AlphaFoldDB" id="A0A166BIV9"/>
<evidence type="ECO:0000256" key="12">
    <source>
        <dbReference type="ARBA" id="ARBA00023014"/>
    </source>
</evidence>
<evidence type="ECO:0000256" key="18">
    <source>
        <dbReference type="ARBA" id="ARBA00044998"/>
    </source>
</evidence>
<dbReference type="GO" id="GO:0006139">
    <property type="term" value="P:nucleobase-containing compound metabolic process"/>
    <property type="evidence" value="ECO:0007669"/>
    <property type="project" value="InterPro"/>
</dbReference>
<dbReference type="SMART" id="SM00491">
    <property type="entry name" value="HELICc2"/>
    <property type="match status" value="1"/>
</dbReference>
<comment type="cofactor">
    <cofactor evidence="1">
        <name>[4Fe-4S] cluster</name>
        <dbReference type="ChEBI" id="CHEBI:49883"/>
    </cofactor>
</comment>
<dbReference type="OrthoDB" id="267079at2759"/>
<evidence type="ECO:0000256" key="17">
    <source>
        <dbReference type="ARBA" id="ARBA00044969"/>
    </source>
</evidence>
<evidence type="ECO:0000256" key="15">
    <source>
        <dbReference type="ARBA" id="ARBA00023306"/>
    </source>
</evidence>
<comment type="similarity">
    <text evidence="3">Belongs to the DEAD box helicase family. DEAH subfamily. DDX11/CHL1 sub-subfamily.</text>
</comment>
<dbReference type="GO" id="GO:0043139">
    <property type="term" value="F:5'-3' DNA helicase activity"/>
    <property type="evidence" value="ECO:0007669"/>
    <property type="project" value="UniProtKB-EC"/>
</dbReference>
<dbReference type="Pfam" id="PF13307">
    <property type="entry name" value="Helicase_C_2"/>
    <property type="match status" value="1"/>
</dbReference>
<evidence type="ECO:0000313" key="25">
    <source>
        <dbReference type="Proteomes" id="UP000077266"/>
    </source>
</evidence>
<organism evidence="24 25">
    <name type="scientific">Exidia glandulosa HHB12029</name>
    <dbReference type="NCBI Taxonomy" id="1314781"/>
    <lineage>
        <taxon>Eukaryota</taxon>
        <taxon>Fungi</taxon>
        <taxon>Dikarya</taxon>
        <taxon>Basidiomycota</taxon>
        <taxon>Agaricomycotina</taxon>
        <taxon>Agaricomycetes</taxon>
        <taxon>Auriculariales</taxon>
        <taxon>Exidiaceae</taxon>
        <taxon>Exidia</taxon>
    </lineage>
</organism>
<keyword evidence="25" id="KW-1185">Reference proteome</keyword>
<dbReference type="Gene3D" id="3.40.50.300">
    <property type="entry name" value="P-loop containing nucleotide triphosphate hydrolases"/>
    <property type="match status" value="3"/>
</dbReference>
<evidence type="ECO:0000256" key="9">
    <source>
        <dbReference type="ARBA" id="ARBA00022806"/>
    </source>
</evidence>
<dbReference type="EC" id="5.6.2.3" evidence="17"/>
<feature type="domain" description="Helicase ATP-binding" evidence="23">
    <location>
        <begin position="10"/>
        <end position="398"/>
    </location>
</feature>
<evidence type="ECO:0000256" key="3">
    <source>
        <dbReference type="ARBA" id="ARBA00008435"/>
    </source>
</evidence>
<keyword evidence="8" id="KW-0378">Hydrolase</keyword>
<sequence>MTDSLALPTPETFPSFPYPPYNIQSDLMRHLYTAIEASKLAIIESPTGTGKTLSLVCSALQWLEDDRERAKRGQLDALKSSVQDDNEPAWVIEQTVERMRRELEVQEQELEERLEKARQKELAKRAMERARVTKRRKLDHKPDEDDEDEDQFLPEDDSPDASLNPRAAWQMRVVEDEPDPVCTKIYFASRTHTQLSQLRVELLKTPKGNLKRVVPLASRKNLCINDDLKRSGVDIDEGCRAMLTGDKGKRCSYLPPPDEASRMLDFRDHILASPKDIEDLVALGQEMKTCPYFGSRRAVAQAEIVTLPYNLLLQKGAREATGIDLKGHVVIIDEAHNLIDTLLSIHSVSLSLHTLRESLAQLKVYHDRFKNRITGRHLLHLRRLINFLTALEKVLDDAGKDKKSKETLMTVQELEGSLGRKAEGVNLLEIHTYLRTSKLARKVSGYSDKAAQKDANGKRILVTPPLHAVEGLITALSNASADGRIFLVAAPSSNPSGEMSVQLKYQLLNPAPNFKEIVDEARCVVLAGGTMSPMSVFEQQLLPFLPTPQLATFSCGHVIPKENLCALVLSKGPQGSALKFNYDQRSNNAIMADLGMVLLNLANVVPDGMVVFFPSYSFLAAVQSSLKASGMWEKIGLKKPLFMEPNDGSSVEQVLREYGGAISNGSGKGALLLAVVGAKLSEGLNFSDGLARAVVLVGLPYANMKSAELQERMRFVREAAGTQPQGGRDAGMEMYENMCMRAVNQSVGRAIRHKGDWAALIFVDTRFTTAKVRTKLPGWISADLTTPETYGKAAAQLAKFYRSKKMPEAVHPSNTIQ</sequence>
<evidence type="ECO:0000256" key="10">
    <source>
        <dbReference type="ARBA" id="ARBA00022840"/>
    </source>
</evidence>
<dbReference type="InterPro" id="IPR013020">
    <property type="entry name" value="Rad3/Chl1-like"/>
</dbReference>
<protein>
    <recommendedName>
        <fullName evidence="5">ATP-dependent DNA helicase CHL1</fullName>
        <ecNumber evidence="17">5.6.2.3</ecNumber>
    </recommendedName>
    <alternativeName>
        <fullName evidence="4">ATP-dependent DNA helicase chl1</fullName>
    </alternativeName>
    <alternativeName>
        <fullName evidence="16">Chromosome loss protein 1</fullName>
    </alternativeName>
    <alternativeName>
        <fullName evidence="18 19">DNA 5'-3' helicase CHL1</fullName>
    </alternativeName>
</protein>
<proteinExistence type="inferred from homology"/>
<comment type="function">
    <text evidence="20">ATP-dependent DNA helicase important for chromosome transmission and normal cell cycle progression in G(2)/M. May have a role in changing DNA topology to allow the loading of proteins involved in maintaining sister chromatid cohesion in the vicinity of the centromeres. Has a specific role in chromosome segregation during meiosis II.</text>
</comment>
<keyword evidence="10" id="KW-0067">ATP-binding</keyword>
<dbReference type="PROSITE" id="PS51193">
    <property type="entry name" value="HELICASE_ATP_BIND_2"/>
    <property type="match status" value="1"/>
</dbReference>
<evidence type="ECO:0000256" key="21">
    <source>
        <dbReference type="ARBA" id="ARBA00048954"/>
    </source>
</evidence>
<evidence type="ECO:0000259" key="23">
    <source>
        <dbReference type="PROSITE" id="PS51193"/>
    </source>
</evidence>
<evidence type="ECO:0000256" key="14">
    <source>
        <dbReference type="ARBA" id="ARBA00023242"/>
    </source>
</evidence>
<dbReference type="InterPro" id="IPR006555">
    <property type="entry name" value="ATP-dep_Helicase_C"/>
</dbReference>
<dbReference type="CDD" id="cd18788">
    <property type="entry name" value="SF2_C_XPD"/>
    <property type="match status" value="1"/>
</dbReference>
<dbReference type="SUPFAM" id="SSF52540">
    <property type="entry name" value="P-loop containing nucleoside triphosphate hydrolases"/>
    <property type="match status" value="1"/>
</dbReference>
<comment type="subcellular location">
    <subcellularLocation>
        <location evidence="2">Nucleus</location>
    </subcellularLocation>
</comment>
<evidence type="ECO:0000256" key="20">
    <source>
        <dbReference type="ARBA" id="ARBA00045702"/>
    </source>
</evidence>
<dbReference type="FunFam" id="3.40.50.300:FF:001372">
    <property type="entry name" value="ATP-dependent DNA helicase chl1"/>
    <property type="match status" value="1"/>
</dbReference>
<gene>
    <name evidence="24" type="ORF">EXIGLDRAFT_666210</name>
</gene>
<dbReference type="SMART" id="SM00488">
    <property type="entry name" value="DEXDc2"/>
    <property type="match status" value="1"/>
</dbReference>
<evidence type="ECO:0000256" key="16">
    <source>
        <dbReference type="ARBA" id="ARBA00029709"/>
    </source>
</evidence>
<keyword evidence="12" id="KW-0411">Iron-sulfur</keyword>
<keyword evidence="13" id="KW-0413">Isomerase</keyword>
<evidence type="ECO:0000256" key="2">
    <source>
        <dbReference type="ARBA" id="ARBA00004123"/>
    </source>
</evidence>
<dbReference type="InterPro" id="IPR014013">
    <property type="entry name" value="Helic_SF1/SF2_ATP-bd_DinG/Rad3"/>
</dbReference>
<dbReference type="FunCoup" id="A0A166BIV9">
    <property type="interactions" value="831"/>
</dbReference>
<dbReference type="GO" id="GO:0046872">
    <property type="term" value="F:metal ion binding"/>
    <property type="evidence" value="ECO:0007669"/>
    <property type="project" value="UniProtKB-KW"/>
</dbReference>
<evidence type="ECO:0000256" key="8">
    <source>
        <dbReference type="ARBA" id="ARBA00022801"/>
    </source>
</evidence>
<dbReference type="GO" id="GO:0003677">
    <property type="term" value="F:DNA binding"/>
    <property type="evidence" value="ECO:0007669"/>
    <property type="project" value="InterPro"/>
</dbReference>
<comment type="catalytic activity">
    <reaction evidence="21">
        <text>ATP + H2O = ADP + phosphate + H(+)</text>
        <dbReference type="Rhea" id="RHEA:13065"/>
        <dbReference type="ChEBI" id="CHEBI:15377"/>
        <dbReference type="ChEBI" id="CHEBI:15378"/>
        <dbReference type="ChEBI" id="CHEBI:30616"/>
        <dbReference type="ChEBI" id="CHEBI:43474"/>
        <dbReference type="ChEBI" id="CHEBI:456216"/>
        <dbReference type="EC" id="5.6.2.3"/>
    </reaction>
</comment>
<keyword evidence="7" id="KW-0547">Nucleotide-binding</keyword>
<dbReference type="InterPro" id="IPR027417">
    <property type="entry name" value="P-loop_NTPase"/>
</dbReference>
<dbReference type="STRING" id="1314781.A0A166BIV9"/>
<evidence type="ECO:0000256" key="4">
    <source>
        <dbReference type="ARBA" id="ARBA00016387"/>
    </source>
</evidence>
<feature type="compositionally biased region" description="Acidic residues" evidence="22">
    <location>
        <begin position="144"/>
        <end position="159"/>
    </location>
</feature>
<dbReference type="GO" id="GO:0005524">
    <property type="term" value="F:ATP binding"/>
    <property type="evidence" value="ECO:0007669"/>
    <property type="project" value="UniProtKB-KW"/>
</dbReference>
<dbReference type="GO" id="GO:0051536">
    <property type="term" value="F:iron-sulfur cluster binding"/>
    <property type="evidence" value="ECO:0007669"/>
    <property type="project" value="UniProtKB-KW"/>
</dbReference>
<keyword evidence="15" id="KW-0131">Cell cycle</keyword>
<feature type="non-terminal residue" evidence="24">
    <location>
        <position position="1"/>
    </location>
</feature>
<dbReference type="InterPro" id="IPR010614">
    <property type="entry name" value="RAD3-like_helicase_DEAD"/>
</dbReference>
<dbReference type="InterPro" id="IPR006554">
    <property type="entry name" value="Helicase-like_DEXD_c2"/>
</dbReference>
<dbReference type="Pfam" id="PF06733">
    <property type="entry name" value="DEAD_2"/>
    <property type="match status" value="1"/>
</dbReference>
<evidence type="ECO:0000256" key="1">
    <source>
        <dbReference type="ARBA" id="ARBA00001966"/>
    </source>
</evidence>
<dbReference type="PANTHER" id="PTHR11472:SF41">
    <property type="entry name" value="ATP-DEPENDENT DNA HELICASE DDX11-RELATED"/>
    <property type="match status" value="1"/>
</dbReference>
<dbReference type="GO" id="GO:0005634">
    <property type="term" value="C:nucleus"/>
    <property type="evidence" value="ECO:0007669"/>
    <property type="project" value="UniProtKB-SubCell"/>
</dbReference>
<keyword evidence="9 24" id="KW-0347">Helicase</keyword>
<evidence type="ECO:0000256" key="11">
    <source>
        <dbReference type="ARBA" id="ARBA00023004"/>
    </source>
</evidence>
<evidence type="ECO:0000256" key="5">
    <source>
        <dbReference type="ARBA" id="ARBA00017386"/>
    </source>
</evidence>
<dbReference type="GO" id="GO:0034085">
    <property type="term" value="P:establishment of sister chromatid cohesion"/>
    <property type="evidence" value="ECO:0007669"/>
    <property type="project" value="TreeGrafter"/>
</dbReference>
<evidence type="ECO:0000256" key="13">
    <source>
        <dbReference type="ARBA" id="ARBA00023235"/>
    </source>
</evidence>
<dbReference type="InParanoid" id="A0A166BIV9"/>
<feature type="region of interest" description="Disordered" evidence="22">
    <location>
        <begin position="125"/>
        <end position="165"/>
    </location>
</feature>
<keyword evidence="11" id="KW-0408">Iron</keyword>